<evidence type="ECO:0000256" key="4">
    <source>
        <dbReference type="PIRNR" id="PIRNR006181"/>
    </source>
</evidence>
<dbReference type="InterPro" id="IPR007214">
    <property type="entry name" value="YbaK/aa-tRNA-synth-assoc-dom"/>
</dbReference>
<reference evidence="6 7" key="1">
    <citation type="submission" date="2019-03" db="EMBL/GenBank/DDBJ databases">
        <title>Diversity of the mouse oral microbiome.</title>
        <authorList>
            <person name="Joseph S."/>
            <person name="Aduse-Opoku J."/>
            <person name="Curtis M."/>
            <person name="Wade W."/>
            <person name="Hashim A."/>
        </authorList>
    </citation>
    <scope>NUCLEOTIDE SEQUENCE [LARGE SCALE GENOMIC DNA]</scope>
    <source>
        <strain evidence="7">irhom_31</strain>
    </source>
</reference>
<dbReference type="STRING" id="85336.A7979_02025"/>
<comment type="caution">
    <text evidence="6">The sequence shown here is derived from an EMBL/GenBank/DDBJ whole genome shotgun (WGS) entry which is preliminary data.</text>
</comment>
<dbReference type="InterPro" id="IPR004369">
    <property type="entry name" value="Prolyl-tRNA_editing_YbaK/EbsC"/>
</dbReference>
<dbReference type="Pfam" id="PF04073">
    <property type="entry name" value="tRNA_edit"/>
    <property type="match status" value="1"/>
</dbReference>
<dbReference type="AlphaFoldDB" id="A0A4Y9EZZ1"/>
<evidence type="ECO:0000256" key="1">
    <source>
        <dbReference type="ARBA" id="ARBA00009798"/>
    </source>
</evidence>
<organism evidence="6 7">
    <name type="scientific">Rothia nasimurium</name>
    <dbReference type="NCBI Taxonomy" id="85336"/>
    <lineage>
        <taxon>Bacteria</taxon>
        <taxon>Bacillati</taxon>
        <taxon>Actinomycetota</taxon>
        <taxon>Actinomycetes</taxon>
        <taxon>Micrococcales</taxon>
        <taxon>Micrococcaceae</taxon>
        <taxon>Rothia</taxon>
    </lineage>
</organism>
<accession>A0A4Y9EZZ1</accession>
<dbReference type="Gene3D" id="3.90.960.10">
    <property type="entry name" value="YbaK/aminoacyl-tRNA synthetase-associated domain"/>
    <property type="match status" value="1"/>
</dbReference>
<evidence type="ECO:0000313" key="7">
    <source>
        <dbReference type="Proteomes" id="UP000297951"/>
    </source>
</evidence>
<dbReference type="PANTHER" id="PTHR30411">
    <property type="entry name" value="CYTOPLASMIC PROTEIN"/>
    <property type="match status" value="1"/>
</dbReference>
<evidence type="ECO:0000256" key="2">
    <source>
        <dbReference type="ARBA" id="ARBA00022917"/>
    </source>
</evidence>
<dbReference type="GO" id="GO:0002161">
    <property type="term" value="F:aminoacyl-tRNA deacylase activity"/>
    <property type="evidence" value="ECO:0007669"/>
    <property type="project" value="InterPro"/>
</dbReference>
<dbReference type="InterPro" id="IPR036754">
    <property type="entry name" value="YbaK/aa-tRNA-synt-asso_dom_sf"/>
</dbReference>
<gene>
    <name evidence="6" type="primary">ybaK</name>
    <name evidence="6" type="ORF">E4U03_12455</name>
</gene>
<comment type="similarity">
    <text evidence="1 4">Belongs to the prolyl-tRNA editing family. YbaK/EbsC subfamily.</text>
</comment>
<protein>
    <recommendedName>
        <fullName evidence="4">Cys-tRNA(Pro)/Cys-tRNA(Cys) deacylase</fullName>
        <ecNumber evidence="4">4.2.-.-</ecNumber>
    </recommendedName>
</protein>
<proteinExistence type="inferred from homology"/>
<dbReference type="SUPFAM" id="SSF55826">
    <property type="entry name" value="YbaK/ProRS associated domain"/>
    <property type="match status" value="1"/>
</dbReference>
<dbReference type="CDD" id="cd00002">
    <property type="entry name" value="YbaK_deacylase"/>
    <property type="match status" value="1"/>
</dbReference>
<keyword evidence="2 4" id="KW-0648">Protein biosynthesis</keyword>
<dbReference type="PIRSF" id="PIRSF006181">
    <property type="entry name" value="EbsC_YbaK"/>
    <property type="match status" value="1"/>
</dbReference>
<dbReference type="RefSeq" id="WP_135014041.1">
    <property type="nucleotide sequence ID" value="NZ_JADGLK010000087.1"/>
</dbReference>
<evidence type="ECO:0000256" key="3">
    <source>
        <dbReference type="ARBA" id="ARBA00023239"/>
    </source>
</evidence>
<dbReference type="Proteomes" id="UP000297951">
    <property type="component" value="Unassembled WGS sequence"/>
</dbReference>
<dbReference type="PANTHER" id="PTHR30411:SF0">
    <property type="entry name" value="CYS-TRNA(PRO)_CYS-TRNA(CYS) DEACYLASE YBAK"/>
    <property type="match status" value="1"/>
</dbReference>
<dbReference type="NCBIfam" id="TIGR00011">
    <property type="entry name" value="YbaK_EbsC"/>
    <property type="match status" value="1"/>
</dbReference>
<dbReference type="GO" id="GO:0016829">
    <property type="term" value="F:lyase activity"/>
    <property type="evidence" value="ECO:0007669"/>
    <property type="project" value="UniProtKB-KW"/>
</dbReference>
<sequence length="164" mass="17110">MAKAKKKGAATAALALLQQTGTAFEVREYEHVDGETNFGLEAAEKLGRSPEQVFKTLMITHEKDFAVCVVPVGGKLNVKAAATALGWKSAKMAAPDVAEKRTGYVVGGISPLGQKTAHPTLVDETAQLFNTILVSGGRRGLDVELAADDLVALTQGAYADIAAA</sequence>
<dbReference type="OrthoDB" id="9809296at2"/>
<evidence type="ECO:0000313" key="6">
    <source>
        <dbReference type="EMBL" id="TFU19349.1"/>
    </source>
</evidence>
<keyword evidence="3 4" id="KW-0456">Lyase</keyword>
<dbReference type="EMBL" id="SPQC01000087">
    <property type="protein sequence ID" value="TFU19349.1"/>
    <property type="molecule type" value="Genomic_DNA"/>
</dbReference>
<evidence type="ECO:0000259" key="5">
    <source>
        <dbReference type="Pfam" id="PF04073"/>
    </source>
</evidence>
<dbReference type="GO" id="GO:0006412">
    <property type="term" value="P:translation"/>
    <property type="evidence" value="ECO:0007669"/>
    <property type="project" value="UniProtKB-KW"/>
</dbReference>
<name>A0A4Y9EZZ1_9MICC</name>
<dbReference type="EC" id="4.2.-.-" evidence="4"/>
<feature type="domain" description="YbaK/aminoacyl-tRNA synthetase-associated" evidence="5">
    <location>
        <begin position="41"/>
        <end position="152"/>
    </location>
</feature>